<dbReference type="RefSeq" id="XP_025552924.1">
    <property type="nucleotide sequence ID" value="XM_025690852.1"/>
</dbReference>
<protein>
    <submittedName>
        <fullName evidence="2">Uncharacterized protein</fullName>
    </submittedName>
</protein>
<dbReference type="VEuPathDB" id="FungiDB:BO97DRAFT_25160"/>
<keyword evidence="1" id="KW-0812">Transmembrane</keyword>
<proteinExistence type="predicted"/>
<sequence>MEKLILGATSCLFLGLITCAINDPLSSTLSTRCLHFAPVSLPFFFIFFIDLAGQRVLHTIIVIVILTSPTRDQSIIPLPHPLLSHPKNNTLPRCGWQDILRTDRIDA</sequence>
<organism evidence="2 3">
    <name type="scientific">Aspergillus homomorphus (strain CBS 101889)</name>
    <dbReference type="NCBI Taxonomy" id="1450537"/>
    <lineage>
        <taxon>Eukaryota</taxon>
        <taxon>Fungi</taxon>
        <taxon>Dikarya</taxon>
        <taxon>Ascomycota</taxon>
        <taxon>Pezizomycotina</taxon>
        <taxon>Eurotiomycetes</taxon>
        <taxon>Eurotiomycetidae</taxon>
        <taxon>Eurotiales</taxon>
        <taxon>Aspergillaceae</taxon>
        <taxon>Aspergillus</taxon>
        <taxon>Aspergillus subgen. Circumdati</taxon>
    </lineage>
</organism>
<gene>
    <name evidence="2" type="ORF">BO97DRAFT_25160</name>
</gene>
<evidence type="ECO:0000313" key="3">
    <source>
        <dbReference type="Proteomes" id="UP000248961"/>
    </source>
</evidence>
<dbReference type="AlphaFoldDB" id="A0A395I134"/>
<evidence type="ECO:0000313" key="2">
    <source>
        <dbReference type="EMBL" id="RAL13770.1"/>
    </source>
</evidence>
<keyword evidence="1" id="KW-0472">Membrane</keyword>
<name>A0A395I134_ASPHC</name>
<keyword evidence="1" id="KW-1133">Transmembrane helix</keyword>
<feature type="transmembrane region" description="Helical" evidence="1">
    <location>
        <begin position="43"/>
        <end position="66"/>
    </location>
</feature>
<evidence type="ECO:0000256" key="1">
    <source>
        <dbReference type="SAM" id="Phobius"/>
    </source>
</evidence>
<keyword evidence="3" id="KW-1185">Reference proteome</keyword>
<dbReference type="EMBL" id="KZ824277">
    <property type="protein sequence ID" value="RAL13770.1"/>
    <property type="molecule type" value="Genomic_DNA"/>
</dbReference>
<reference evidence="2 3" key="1">
    <citation type="submission" date="2018-02" db="EMBL/GenBank/DDBJ databases">
        <title>The genomes of Aspergillus section Nigri reveals drivers in fungal speciation.</title>
        <authorList>
            <consortium name="DOE Joint Genome Institute"/>
            <person name="Vesth T.C."/>
            <person name="Nybo J."/>
            <person name="Theobald S."/>
            <person name="Brandl J."/>
            <person name="Frisvad J.C."/>
            <person name="Nielsen K.F."/>
            <person name="Lyhne E.K."/>
            <person name="Kogle M.E."/>
            <person name="Kuo A."/>
            <person name="Riley R."/>
            <person name="Clum A."/>
            <person name="Nolan M."/>
            <person name="Lipzen A."/>
            <person name="Salamov A."/>
            <person name="Henrissat B."/>
            <person name="Wiebenga A."/>
            <person name="De vries R.P."/>
            <person name="Grigoriev I.V."/>
            <person name="Mortensen U.H."/>
            <person name="Andersen M.R."/>
            <person name="Baker S.E."/>
        </authorList>
    </citation>
    <scope>NUCLEOTIDE SEQUENCE [LARGE SCALE GENOMIC DNA]</scope>
    <source>
        <strain evidence="2 3">CBS 101889</strain>
    </source>
</reference>
<accession>A0A395I134</accession>
<dbReference type="GeneID" id="37195141"/>
<dbReference type="Proteomes" id="UP000248961">
    <property type="component" value="Unassembled WGS sequence"/>
</dbReference>